<comment type="subcellular location">
    <subcellularLocation>
        <location evidence="1">Membrane</location>
        <topology evidence="1">Multi-pass membrane protein</topology>
    </subcellularLocation>
</comment>
<dbReference type="EMBL" id="QUMO01000004">
    <property type="protein sequence ID" value="REF84748.1"/>
    <property type="molecule type" value="Genomic_DNA"/>
</dbReference>
<reference evidence="9 10" key="1">
    <citation type="submission" date="2018-08" db="EMBL/GenBank/DDBJ databases">
        <title>Genomic Encyclopedia of Type Strains, Phase IV (KMG-IV): sequencing the most valuable type-strain genomes for metagenomic binning, comparative biology and taxonomic classification.</title>
        <authorList>
            <person name="Goeker M."/>
        </authorList>
    </citation>
    <scope>NUCLEOTIDE SEQUENCE [LARGE SCALE GENOMIC DNA]</scope>
    <source>
        <strain evidence="9 10">BW863</strain>
    </source>
</reference>
<evidence type="ECO:0000313" key="10">
    <source>
        <dbReference type="Proteomes" id="UP000256900"/>
    </source>
</evidence>
<dbReference type="InterPro" id="IPR058533">
    <property type="entry name" value="Cation_efflux_TM"/>
</dbReference>
<feature type="transmembrane region" description="Helical" evidence="7">
    <location>
        <begin position="60"/>
        <end position="76"/>
    </location>
</feature>
<dbReference type="PANTHER" id="PTHR45755:SF4">
    <property type="entry name" value="ZINC TRANSPORTER 7"/>
    <property type="match status" value="1"/>
</dbReference>
<dbReference type="Pfam" id="PF01545">
    <property type="entry name" value="Cation_efflux"/>
    <property type="match status" value="1"/>
</dbReference>
<dbReference type="InterPro" id="IPR027469">
    <property type="entry name" value="Cation_efflux_TMD_sf"/>
</dbReference>
<dbReference type="InterPro" id="IPR045316">
    <property type="entry name" value="Msc2-like"/>
</dbReference>
<feature type="domain" description="Cation efflux protein transmembrane" evidence="8">
    <location>
        <begin position="29"/>
        <end position="252"/>
    </location>
</feature>
<feature type="transmembrane region" description="Helical" evidence="7">
    <location>
        <begin position="96"/>
        <end position="114"/>
    </location>
</feature>
<sequence length="329" mass="35260">MHDHASDGLSHPHVFLGAQHAANERRTLAVVVLTVAMMIGEIIGGAVFGSMALIADGLHMSTHAAALGVSAFAYYYARRHAEDPRFAFGTGKVGDLAAFASGLALAIVALFIGYESLERFFAPEPIHYTEALTLAALGLAVNIASAWLLRDSHDHSHGHDHGVDHVHDHSHAAHDHADDHHDHAPADQDLNLRSAYVHVIADAAVSILVVAALLLARAFGWVWLDPAIGLVGMVVILSWSYGLLRAAGAVLLDMTPDEKLKETIRSRLETNGDFVSDLHLWRVGPGHRAAMATIVSANPRPAEEHKAQLADLPGLSHVTVEVLKCPHAD</sequence>
<feature type="transmembrane region" description="Helical" evidence="7">
    <location>
        <begin position="126"/>
        <end position="149"/>
    </location>
</feature>
<evidence type="ECO:0000256" key="7">
    <source>
        <dbReference type="SAM" id="Phobius"/>
    </source>
</evidence>
<evidence type="ECO:0000256" key="4">
    <source>
        <dbReference type="ARBA" id="ARBA00022989"/>
    </source>
</evidence>
<dbReference type="GO" id="GO:0016020">
    <property type="term" value="C:membrane"/>
    <property type="evidence" value="ECO:0007669"/>
    <property type="project" value="UniProtKB-SubCell"/>
</dbReference>
<proteinExistence type="predicted"/>
<dbReference type="OrthoDB" id="271709at2"/>
<dbReference type="InterPro" id="IPR002524">
    <property type="entry name" value="Cation_efflux"/>
</dbReference>
<dbReference type="Gene3D" id="1.20.1510.10">
    <property type="entry name" value="Cation efflux protein transmembrane domain"/>
    <property type="match status" value="1"/>
</dbReference>
<feature type="transmembrane region" description="Helical" evidence="7">
    <location>
        <begin position="230"/>
        <end position="252"/>
    </location>
</feature>
<organism evidence="9 10">
    <name type="scientific">Methylovirgula ligni</name>
    <dbReference type="NCBI Taxonomy" id="569860"/>
    <lineage>
        <taxon>Bacteria</taxon>
        <taxon>Pseudomonadati</taxon>
        <taxon>Pseudomonadota</taxon>
        <taxon>Alphaproteobacteria</taxon>
        <taxon>Hyphomicrobiales</taxon>
        <taxon>Beijerinckiaceae</taxon>
        <taxon>Methylovirgula</taxon>
    </lineage>
</organism>
<protein>
    <submittedName>
        <fullName evidence="9">Cation diffusion facilitator family transporter</fullName>
    </submittedName>
</protein>
<dbReference type="GO" id="GO:0006882">
    <property type="term" value="P:intracellular zinc ion homeostasis"/>
    <property type="evidence" value="ECO:0007669"/>
    <property type="project" value="InterPro"/>
</dbReference>
<name>A0A3D9YRQ9_9HYPH</name>
<dbReference type="GO" id="GO:0005385">
    <property type="term" value="F:zinc ion transmembrane transporter activity"/>
    <property type="evidence" value="ECO:0007669"/>
    <property type="project" value="InterPro"/>
</dbReference>
<comment type="caution">
    <text evidence="9">The sequence shown here is derived from an EMBL/GenBank/DDBJ whole genome shotgun (WGS) entry which is preliminary data.</text>
</comment>
<dbReference type="NCBIfam" id="TIGR01297">
    <property type="entry name" value="CDF"/>
    <property type="match status" value="1"/>
</dbReference>
<evidence type="ECO:0000313" key="9">
    <source>
        <dbReference type="EMBL" id="REF84748.1"/>
    </source>
</evidence>
<evidence type="ECO:0000256" key="6">
    <source>
        <dbReference type="ARBA" id="ARBA00023136"/>
    </source>
</evidence>
<dbReference type="RefSeq" id="WP_115837356.1">
    <property type="nucleotide sequence ID" value="NZ_CP025086.1"/>
</dbReference>
<evidence type="ECO:0000256" key="1">
    <source>
        <dbReference type="ARBA" id="ARBA00004141"/>
    </source>
</evidence>
<feature type="transmembrane region" description="Helical" evidence="7">
    <location>
        <begin position="28"/>
        <end position="54"/>
    </location>
</feature>
<evidence type="ECO:0000256" key="5">
    <source>
        <dbReference type="ARBA" id="ARBA00023065"/>
    </source>
</evidence>
<accession>A0A3D9YRQ9</accession>
<keyword evidence="3 7" id="KW-0812">Transmembrane</keyword>
<gene>
    <name evidence="9" type="ORF">DES32_2862</name>
</gene>
<keyword evidence="6 7" id="KW-0472">Membrane</keyword>
<evidence type="ECO:0000259" key="8">
    <source>
        <dbReference type="Pfam" id="PF01545"/>
    </source>
</evidence>
<keyword evidence="4 7" id="KW-1133">Transmembrane helix</keyword>
<evidence type="ECO:0000256" key="2">
    <source>
        <dbReference type="ARBA" id="ARBA00022448"/>
    </source>
</evidence>
<keyword evidence="10" id="KW-1185">Reference proteome</keyword>
<dbReference type="NCBIfam" id="NF033827">
    <property type="entry name" value="CDF_efflux_DmeF"/>
    <property type="match status" value="1"/>
</dbReference>
<dbReference type="Proteomes" id="UP000256900">
    <property type="component" value="Unassembled WGS sequence"/>
</dbReference>
<dbReference type="SUPFAM" id="SSF161111">
    <property type="entry name" value="Cation efflux protein transmembrane domain-like"/>
    <property type="match status" value="1"/>
</dbReference>
<evidence type="ECO:0000256" key="3">
    <source>
        <dbReference type="ARBA" id="ARBA00022692"/>
    </source>
</evidence>
<feature type="transmembrane region" description="Helical" evidence="7">
    <location>
        <begin position="199"/>
        <end position="224"/>
    </location>
</feature>
<dbReference type="PANTHER" id="PTHR45755">
    <property type="match status" value="1"/>
</dbReference>
<keyword evidence="5" id="KW-0406">Ion transport</keyword>
<keyword evidence="2" id="KW-0813">Transport</keyword>
<dbReference type="AlphaFoldDB" id="A0A3D9YRQ9"/>